<keyword evidence="5" id="KW-1185">Reference proteome</keyword>
<evidence type="ECO:0000259" key="4">
    <source>
        <dbReference type="Pfam" id="PF00891"/>
    </source>
</evidence>
<evidence type="ECO:0000256" key="2">
    <source>
        <dbReference type="ARBA" id="ARBA00022679"/>
    </source>
</evidence>
<dbReference type="Pfam" id="PF00891">
    <property type="entry name" value="Methyltransf_2"/>
    <property type="match status" value="1"/>
</dbReference>
<evidence type="ECO:0000256" key="1">
    <source>
        <dbReference type="ARBA" id="ARBA00022603"/>
    </source>
</evidence>
<dbReference type="SUPFAM" id="SSF53335">
    <property type="entry name" value="S-adenosyl-L-methionine-dependent methyltransferases"/>
    <property type="match status" value="1"/>
</dbReference>
<evidence type="ECO:0000313" key="5">
    <source>
        <dbReference type="Proteomes" id="UP001515500"/>
    </source>
</evidence>
<reference evidence="6" key="1">
    <citation type="submission" date="2025-08" db="UniProtKB">
        <authorList>
            <consortium name="RefSeq"/>
        </authorList>
    </citation>
    <scope>IDENTIFICATION</scope>
</reference>
<accession>A0AB40BRI4</accession>
<keyword evidence="3" id="KW-0949">S-adenosyl-L-methionine</keyword>
<evidence type="ECO:0000256" key="3">
    <source>
        <dbReference type="ARBA" id="ARBA00022691"/>
    </source>
</evidence>
<keyword evidence="2" id="KW-0808">Transferase</keyword>
<dbReference type="Gene3D" id="3.40.50.150">
    <property type="entry name" value="Vaccinia Virus protein VP39"/>
    <property type="match status" value="1"/>
</dbReference>
<dbReference type="InterPro" id="IPR029063">
    <property type="entry name" value="SAM-dependent_MTases_sf"/>
</dbReference>
<sequence>MELTELASALSIPPSKVEAFDLFLTTLVFLVFFAKTQDPSGAIKHLLTLVSYLLVKAETLSNTPFLNSLLDLIMHDSSPVLSSWFRSSKEIPFEFYFGNRLGDVADEKLEFNKMFNDGIASDLVLVGDIVMMTCRDVFKELKSLVEVGGGTGTMARTIAHVFPEIKCIVLDLPHEINTVKEDICLVEYVGGDVFVSVPLANATLLMDNF</sequence>
<organism evidence="5 6">
    <name type="scientific">Dioscorea cayennensis subsp. rotundata</name>
    <name type="common">White Guinea yam</name>
    <name type="synonym">Dioscorea rotundata</name>
    <dbReference type="NCBI Taxonomy" id="55577"/>
    <lineage>
        <taxon>Eukaryota</taxon>
        <taxon>Viridiplantae</taxon>
        <taxon>Streptophyta</taxon>
        <taxon>Embryophyta</taxon>
        <taxon>Tracheophyta</taxon>
        <taxon>Spermatophyta</taxon>
        <taxon>Magnoliopsida</taxon>
        <taxon>Liliopsida</taxon>
        <taxon>Dioscoreales</taxon>
        <taxon>Dioscoreaceae</taxon>
        <taxon>Dioscorea</taxon>
    </lineage>
</organism>
<dbReference type="GO" id="GO:0032259">
    <property type="term" value="P:methylation"/>
    <property type="evidence" value="ECO:0007669"/>
    <property type="project" value="UniProtKB-KW"/>
</dbReference>
<dbReference type="AlphaFoldDB" id="A0AB40BRI4"/>
<dbReference type="InterPro" id="IPR016461">
    <property type="entry name" value="COMT-like"/>
</dbReference>
<gene>
    <name evidence="6" type="primary">LOC120265191</name>
</gene>
<dbReference type="RefSeq" id="XP_039129014.1">
    <property type="nucleotide sequence ID" value="XM_039273080.1"/>
</dbReference>
<name>A0AB40BRI4_DIOCR</name>
<feature type="domain" description="O-methyltransferase C-terminal" evidence="4">
    <location>
        <begin position="81"/>
        <end position="205"/>
    </location>
</feature>
<dbReference type="PROSITE" id="PS51683">
    <property type="entry name" value="SAM_OMT_II"/>
    <property type="match status" value="1"/>
</dbReference>
<evidence type="ECO:0000313" key="6">
    <source>
        <dbReference type="RefSeq" id="XP_039129014.1"/>
    </source>
</evidence>
<dbReference type="Proteomes" id="UP001515500">
    <property type="component" value="Chromosome 7"/>
</dbReference>
<keyword evidence="1" id="KW-0489">Methyltransferase</keyword>
<dbReference type="InterPro" id="IPR001077">
    <property type="entry name" value="COMT_C"/>
</dbReference>
<dbReference type="GO" id="GO:0008171">
    <property type="term" value="F:O-methyltransferase activity"/>
    <property type="evidence" value="ECO:0007669"/>
    <property type="project" value="InterPro"/>
</dbReference>
<dbReference type="PANTHER" id="PTHR11746">
    <property type="entry name" value="O-METHYLTRANSFERASE"/>
    <property type="match status" value="1"/>
</dbReference>
<protein>
    <submittedName>
        <fullName evidence="6">Probable O-methyltransferase 3</fullName>
    </submittedName>
</protein>
<dbReference type="GeneID" id="120265191"/>
<proteinExistence type="predicted"/>